<dbReference type="GO" id="GO:0042269">
    <property type="term" value="P:regulation of natural killer cell mediated cytotoxicity"/>
    <property type="evidence" value="ECO:0007669"/>
    <property type="project" value="TreeGrafter"/>
</dbReference>
<organism evidence="4 5">
    <name type="scientific">Orthonyx spaldingii</name>
    <name type="common">Chowchilla</name>
    <dbReference type="NCBI Taxonomy" id="38397"/>
    <lineage>
        <taxon>Eukaryota</taxon>
        <taxon>Metazoa</taxon>
        <taxon>Chordata</taxon>
        <taxon>Craniata</taxon>
        <taxon>Vertebrata</taxon>
        <taxon>Euteleostomi</taxon>
        <taxon>Archelosauria</taxon>
        <taxon>Archosauria</taxon>
        <taxon>Dinosauria</taxon>
        <taxon>Saurischia</taxon>
        <taxon>Theropoda</taxon>
        <taxon>Coelurosauria</taxon>
        <taxon>Aves</taxon>
        <taxon>Neognathae</taxon>
        <taxon>Neoaves</taxon>
        <taxon>Telluraves</taxon>
        <taxon>Australaves</taxon>
        <taxon>Passeriformes</taxon>
        <taxon>Corvoidea</taxon>
        <taxon>Orthonychidae</taxon>
        <taxon>Orthonyx</taxon>
    </lineage>
</organism>
<dbReference type="GO" id="GO:0005886">
    <property type="term" value="C:plasma membrane"/>
    <property type="evidence" value="ECO:0007669"/>
    <property type="project" value="TreeGrafter"/>
</dbReference>
<sequence length="99" mass="11332">REDCGGRGATLLEPWDRDELEFLNETLQRSRRNFWIGLWVPAAGTGWTWLNGSHLDRNRFLMDIGGKPGDCGMLSGRSINPQNCSSELHWLCQREVTEL</sequence>
<evidence type="ECO:0000313" key="4">
    <source>
        <dbReference type="EMBL" id="NXC07664.1"/>
    </source>
</evidence>
<dbReference type="InterPro" id="IPR051527">
    <property type="entry name" value="KLR_subfamily_B"/>
</dbReference>
<dbReference type="Gene3D" id="3.10.100.10">
    <property type="entry name" value="Mannose-Binding Protein A, subunit A"/>
    <property type="match status" value="1"/>
</dbReference>
<evidence type="ECO:0000313" key="5">
    <source>
        <dbReference type="Proteomes" id="UP000526602"/>
    </source>
</evidence>
<keyword evidence="1" id="KW-0472">Membrane</keyword>
<dbReference type="EMBL" id="VZTJ01004705">
    <property type="protein sequence ID" value="NXC07664.1"/>
    <property type="molecule type" value="Genomic_DNA"/>
</dbReference>
<feature type="non-terminal residue" evidence="4">
    <location>
        <position position="1"/>
    </location>
</feature>
<dbReference type="InterPro" id="IPR016187">
    <property type="entry name" value="CTDL_fold"/>
</dbReference>
<name>A0A7K8GT93_ORTSP</name>
<protein>
    <submittedName>
        <fullName evidence="4">KRBBB protein</fullName>
    </submittedName>
</protein>
<dbReference type="InterPro" id="IPR001304">
    <property type="entry name" value="C-type_lectin-like"/>
</dbReference>
<evidence type="ECO:0000256" key="1">
    <source>
        <dbReference type="ARBA" id="ARBA00022989"/>
    </source>
</evidence>
<dbReference type="Proteomes" id="UP000526602">
    <property type="component" value="Unassembled WGS sequence"/>
</dbReference>
<evidence type="ECO:0000259" key="3">
    <source>
        <dbReference type="PROSITE" id="PS50041"/>
    </source>
</evidence>
<feature type="domain" description="C-type lectin" evidence="3">
    <location>
        <begin position="1"/>
        <end position="93"/>
    </location>
</feature>
<dbReference type="InterPro" id="IPR016186">
    <property type="entry name" value="C-type_lectin-like/link_sf"/>
</dbReference>
<comment type="caution">
    <text evidence="4">The sequence shown here is derived from an EMBL/GenBank/DDBJ whole genome shotgun (WGS) entry which is preliminary data.</text>
</comment>
<keyword evidence="2" id="KW-1015">Disulfide bond</keyword>
<feature type="non-terminal residue" evidence="4">
    <location>
        <position position="99"/>
    </location>
</feature>
<dbReference type="AlphaFoldDB" id="A0A7K8GT93"/>
<keyword evidence="1" id="KW-0812">Transmembrane</keyword>
<gene>
    <name evidence="4" type="primary">Klrb1b_1</name>
    <name evidence="4" type="ORF">ORTSPA_R15245</name>
</gene>
<reference evidence="4 5" key="1">
    <citation type="submission" date="2019-09" db="EMBL/GenBank/DDBJ databases">
        <title>Bird 10,000 Genomes (B10K) Project - Family phase.</title>
        <authorList>
            <person name="Zhang G."/>
        </authorList>
    </citation>
    <scope>NUCLEOTIDE SEQUENCE [LARGE SCALE GENOMIC DNA]</scope>
    <source>
        <strain evidence="4">B10K-DU-029-32</strain>
        <tissue evidence="4">Liver or heart</tissue>
    </source>
</reference>
<dbReference type="PANTHER" id="PTHR46784:SF1">
    <property type="entry name" value="KILLER CELL LECTIN-LIKE RECEPTOR SUBFAMILY B MEMBER 1"/>
    <property type="match status" value="1"/>
</dbReference>
<dbReference type="Pfam" id="PF00059">
    <property type="entry name" value="Lectin_C"/>
    <property type="match status" value="1"/>
</dbReference>
<dbReference type="GO" id="GO:0038023">
    <property type="term" value="F:signaling receptor activity"/>
    <property type="evidence" value="ECO:0007669"/>
    <property type="project" value="TreeGrafter"/>
</dbReference>
<dbReference type="PROSITE" id="PS50041">
    <property type="entry name" value="C_TYPE_LECTIN_2"/>
    <property type="match status" value="1"/>
</dbReference>
<evidence type="ECO:0000256" key="2">
    <source>
        <dbReference type="ARBA" id="ARBA00023157"/>
    </source>
</evidence>
<dbReference type="GO" id="GO:0009986">
    <property type="term" value="C:cell surface"/>
    <property type="evidence" value="ECO:0007669"/>
    <property type="project" value="TreeGrafter"/>
</dbReference>
<keyword evidence="1" id="KW-1133">Transmembrane helix</keyword>
<dbReference type="PANTHER" id="PTHR46784">
    <property type="entry name" value="KILLER CELL LECTIN-LIKE RECEPTOR SUBFAMILY B MEMBER 1"/>
    <property type="match status" value="1"/>
</dbReference>
<keyword evidence="5" id="KW-1185">Reference proteome</keyword>
<dbReference type="SUPFAM" id="SSF56436">
    <property type="entry name" value="C-type lectin-like"/>
    <property type="match status" value="1"/>
</dbReference>
<accession>A0A7K8GT93</accession>
<proteinExistence type="predicted"/>